<keyword evidence="1" id="KW-0808">Transferase</keyword>
<dbReference type="InterPro" id="IPR000477">
    <property type="entry name" value="RT_dom"/>
</dbReference>
<dbReference type="FunFam" id="3.30.70.270:FF:000026">
    <property type="entry name" value="Transposon Ty3-G Gag-Pol polyprotein"/>
    <property type="match status" value="1"/>
</dbReference>
<evidence type="ECO:0000313" key="9">
    <source>
        <dbReference type="EMBL" id="PFX15313.1"/>
    </source>
</evidence>
<evidence type="ECO:0000256" key="5">
    <source>
        <dbReference type="ARBA" id="ARBA00022801"/>
    </source>
</evidence>
<keyword evidence="6" id="KW-0695">RNA-directed DNA polymerase</keyword>
<dbReference type="InterPro" id="IPR043128">
    <property type="entry name" value="Rev_trsase/Diguanyl_cyclase"/>
</dbReference>
<dbReference type="GO" id="GO:0016787">
    <property type="term" value="F:hydrolase activity"/>
    <property type="evidence" value="ECO:0007669"/>
    <property type="project" value="UniProtKB-KW"/>
</dbReference>
<dbReference type="InterPro" id="IPR041588">
    <property type="entry name" value="Integrase_H2C2"/>
</dbReference>
<evidence type="ECO:0000259" key="8">
    <source>
        <dbReference type="PROSITE" id="PS50994"/>
    </source>
</evidence>
<dbReference type="InterPro" id="IPR012337">
    <property type="entry name" value="RNaseH-like_sf"/>
</dbReference>
<dbReference type="FunFam" id="3.10.20.370:FF:000001">
    <property type="entry name" value="Retrovirus-related Pol polyprotein from transposon 17.6-like protein"/>
    <property type="match status" value="1"/>
</dbReference>
<dbReference type="InterPro" id="IPR041373">
    <property type="entry name" value="RT_RNaseH"/>
</dbReference>
<dbReference type="GO" id="GO:0003676">
    <property type="term" value="F:nucleic acid binding"/>
    <property type="evidence" value="ECO:0007669"/>
    <property type="project" value="InterPro"/>
</dbReference>
<dbReference type="PROSITE" id="PS50994">
    <property type="entry name" value="INTEGRASE"/>
    <property type="match status" value="1"/>
</dbReference>
<dbReference type="Pfam" id="PF17921">
    <property type="entry name" value="Integrase_H2C2"/>
    <property type="match status" value="1"/>
</dbReference>
<dbReference type="Pfam" id="PF00078">
    <property type="entry name" value="RVT_1"/>
    <property type="match status" value="1"/>
</dbReference>
<gene>
    <name evidence="9" type="primary">Tf2-9</name>
    <name evidence="9" type="ORF">AWC38_SpisGene20473</name>
</gene>
<dbReference type="CDD" id="cd01647">
    <property type="entry name" value="RT_LTR"/>
    <property type="match status" value="1"/>
</dbReference>
<dbReference type="Proteomes" id="UP000225706">
    <property type="component" value="Unassembled WGS sequence"/>
</dbReference>
<keyword evidence="5" id="KW-0378">Hydrolase</keyword>
<proteinExistence type="predicted"/>
<dbReference type="PANTHER" id="PTHR37984">
    <property type="entry name" value="PROTEIN CBG26694"/>
    <property type="match status" value="1"/>
</dbReference>
<evidence type="ECO:0000256" key="2">
    <source>
        <dbReference type="ARBA" id="ARBA00022695"/>
    </source>
</evidence>
<dbReference type="Pfam" id="PF17917">
    <property type="entry name" value="RT_RNaseH"/>
    <property type="match status" value="1"/>
</dbReference>
<accession>A0A2B4RER9</accession>
<organism evidence="9 10">
    <name type="scientific">Stylophora pistillata</name>
    <name type="common">Smooth cauliflower coral</name>
    <dbReference type="NCBI Taxonomy" id="50429"/>
    <lineage>
        <taxon>Eukaryota</taxon>
        <taxon>Metazoa</taxon>
        <taxon>Cnidaria</taxon>
        <taxon>Anthozoa</taxon>
        <taxon>Hexacorallia</taxon>
        <taxon>Scleractinia</taxon>
        <taxon>Astrocoeniina</taxon>
        <taxon>Pocilloporidae</taxon>
        <taxon>Stylophora</taxon>
    </lineage>
</organism>
<dbReference type="InterPro" id="IPR043502">
    <property type="entry name" value="DNA/RNA_pol_sf"/>
</dbReference>
<dbReference type="InterPro" id="IPR001584">
    <property type="entry name" value="Integrase_cat-core"/>
</dbReference>
<dbReference type="InterPro" id="IPR050951">
    <property type="entry name" value="Retrovirus_Pol_polyprotein"/>
</dbReference>
<dbReference type="Gene3D" id="3.30.420.10">
    <property type="entry name" value="Ribonuclease H-like superfamily/Ribonuclease H"/>
    <property type="match status" value="1"/>
</dbReference>
<protein>
    <submittedName>
        <fullName evidence="9">Transposon Tf2-9 polyprotein</fullName>
    </submittedName>
</protein>
<dbReference type="OrthoDB" id="5974500at2759"/>
<dbReference type="GO" id="GO:0003964">
    <property type="term" value="F:RNA-directed DNA polymerase activity"/>
    <property type="evidence" value="ECO:0007669"/>
    <property type="project" value="UniProtKB-KW"/>
</dbReference>
<evidence type="ECO:0000256" key="3">
    <source>
        <dbReference type="ARBA" id="ARBA00022722"/>
    </source>
</evidence>
<dbReference type="GO" id="GO:0015074">
    <property type="term" value="P:DNA integration"/>
    <property type="evidence" value="ECO:0007669"/>
    <property type="project" value="InterPro"/>
</dbReference>
<dbReference type="CDD" id="cd09274">
    <property type="entry name" value="RNase_HI_RT_Ty3"/>
    <property type="match status" value="1"/>
</dbReference>
<dbReference type="FunFam" id="1.10.340.70:FF:000003">
    <property type="entry name" value="Protein CBG25708"/>
    <property type="match status" value="1"/>
</dbReference>
<dbReference type="InterPro" id="IPR036397">
    <property type="entry name" value="RNaseH_sf"/>
</dbReference>
<name>A0A2B4RER9_STYPI</name>
<dbReference type="AlphaFoldDB" id="A0A2B4RER9"/>
<dbReference type="Pfam" id="PF00665">
    <property type="entry name" value="rve"/>
    <property type="match status" value="1"/>
</dbReference>
<dbReference type="Gene3D" id="1.10.340.70">
    <property type="match status" value="1"/>
</dbReference>
<keyword evidence="2" id="KW-0548">Nucleotidyltransferase</keyword>
<evidence type="ECO:0000313" key="10">
    <source>
        <dbReference type="Proteomes" id="UP000225706"/>
    </source>
</evidence>
<dbReference type="PANTHER" id="PTHR37984:SF8">
    <property type="entry name" value="CCHC-TYPE DOMAIN-CONTAINING PROTEIN"/>
    <property type="match status" value="1"/>
</dbReference>
<dbReference type="EMBL" id="LSMT01000661">
    <property type="protein sequence ID" value="PFX15313.1"/>
    <property type="molecule type" value="Genomic_DNA"/>
</dbReference>
<evidence type="ECO:0000256" key="4">
    <source>
        <dbReference type="ARBA" id="ARBA00022759"/>
    </source>
</evidence>
<dbReference type="GO" id="GO:0004519">
    <property type="term" value="F:endonuclease activity"/>
    <property type="evidence" value="ECO:0007669"/>
    <property type="project" value="UniProtKB-KW"/>
</dbReference>
<dbReference type="SUPFAM" id="SSF53098">
    <property type="entry name" value="Ribonuclease H-like"/>
    <property type="match status" value="1"/>
</dbReference>
<reference evidence="10" key="1">
    <citation type="journal article" date="2017" name="bioRxiv">
        <title>Comparative analysis of the genomes of Stylophora pistillata and Acropora digitifera provides evidence for extensive differences between species of corals.</title>
        <authorList>
            <person name="Voolstra C.R."/>
            <person name="Li Y."/>
            <person name="Liew Y.J."/>
            <person name="Baumgarten S."/>
            <person name="Zoccola D."/>
            <person name="Flot J.-F."/>
            <person name="Tambutte S."/>
            <person name="Allemand D."/>
            <person name="Aranda M."/>
        </authorList>
    </citation>
    <scope>NUCLEOTIDE SEQUENCE [LARGE SCALE GENOMIC DNA]</scope>
</reference>
<keyword evidence="10" id="KW-1185">Reference proteome</keyword>
<evidence type="ECO:0000256" key="1">
    <source>
        <dbReference type="ARBA" id="ARBA00022679"/>
    </source>
</evidence>
<dbReference type="FunFam" id="3.30.420.10:FF:000063">
    <property type="entry name" value="Retrovirus-related Pol polyprotein from transposon 297-like Protein"/>
    <property type="match status" value="1"/>
</dbReference>
<comment type="caution">
    <text evidence="9">The sequence shown here is derived from an EMBL/GenBank/DDBJ whole genome shotgun (WGS) entry which is preliminary data.</text>
</comment>
<dbReference type="SUPFAM" id="SSF56672">
    <property type="entry name" value="DNA/RNA polymerases"/>
    <property type="match status" value="1"/>
</dbReference>
<evidence type="ECO:0000256" key="7">
    <source>
        <dbReference type="SAM" id="MobiDB-lite"/>
    </source>
</evidence>
<feature type="compositionally biased region" description="Pro residues" evidence="7">
    <location>
        <begin position="1023"/>
        <end position="1035"/>
    </location>
</feature>
<sequence length="1208" mass="136479">MESRKSFMTDETVLKLCGQDGLSDSEKTPVTMVMYNQSQVKPLGKKRFKVVNLKNNKKYNIEFHLVRGKCRSILGLRASEQLQLLTVNSQNICSVELSGVEEKDPKVEDYISQYTDVFTGEGKLEELLHLEIDRNVQPVQLPTRKVPIALREPLKHELHRLSNTGVIQKVDTPTSWISALVVTTEKNGKVGLCIDPKPLNEALHRNQYPLPTIDGVLPLLSKARVFTVLDAKNGFWHIQLDESSSFATTFGTPWGLYRWLRLPFGVSPAPEEFQRRFDIALEGLQGQTAIADDILVFGAGDTDEEALKDRDHNLREVFVSCRQKGIKLNPEKIQFRQKRVSCIGHIISSEGLQADPNKLKAINKMPPPTDKEGVQRVLGMINYVQEFTANLADLAKPLRDLVKTDNKFIWDKEVHGQCLDQVKQALTQAPVLKIFDPQKKTVLQCDASMSGLGACLIKDEHPVAYASKALTPTETNYAQIEKELLAIVFGVERSEGSVYGRKVFIDTDHKPLESIMKKILLSAPKRLQRMLLRLQKFDLAVSDRKGTEMHIADPLSRAYLPLGTLDIEDTQEVWSIAATRSPTEVETEYVDMAESVPIRKLTLQEIKSATEVDTELQTLTPTITQGWPERRTEVPSQLQVYFPFRDELSIQHGIVFKGDRIIVPSSLRQCIMAKVHASHLGIQGCLRRAKEAFYWPGIYKQITKFISRCSICNSYKPQQQKEPLKCLEIPARPWQSISADLFEFNGTQYLITTDCYSNFFELDILTSTTARSVIDKLKPHLARYGLPDRLTTDNGPQFDCAEFQKFAAEYQFEHVKTSPRYPQSNGKAENSVKTAKNILRKAADASHDPHLSLLDFRNTPSEGMESTPAQRLFARRSCILLPMARHLLQPKVTPHVHRNLQLSQNKQSFFFNRGAKDLQPLGDGDVVRVRPLPGHSRWFKAQVSCQEAPRSYQVHTEDGRVYRRDRSHLYKVPENFQAMPDEDIVESKANAQTLPSTNKPTEETLQAPHEPSALQLPDVAQPDPHPASPGVPPPVSTRSGRMHFPDLTFSEVEAYGQKESSCRHTSKGYKIFAEPRYLRDVNATIAPGVDDRLHLVPTKFGHAVKESVTSYQQNLSEEYLINNCSGTSSPDLPLPRAEMRFENDVFLCLQQDKLTSLDVLSLSRQTAIEVEEKTRAQSQSSVWTMLRDRRIPASILDKLPKGRATLTI</sequence>
<evidence type="ECO:0000256" key="6">
    <source>
        <dbReference type="ARBA" id="ARBA00022918"/>
    </source>
</evidence>
<feature type="region of interest" description="Disordered" evidence="7">
    <location>
        <begin position="1015"/>
        <end position="1038"/>
    </location>
</feature>
<keyword evidence="3" id="KW-0540">Nuclease</keyword>
<feature type="domain" description="Integrase catalytic" evidence="8">
    <location>
        <begin position="729"/>
        <end position="890"/>
    </location>
</feature>
<dbReference type="Gene3D" id="3.10.10.10">
    <property type="entry name" value="HIV Type 1 Reverse Transcriptase, subunit A, domain 1"/>
    <property type="match status" value="1"/>
</dbReference>
<keyword evidence="4" id="KW-0255">Endonuclease</keyword>
<dbReference type="Gene3D" id="3.30.70.270">
    <property type="match status" value="2"/>
</dbReference>